<evidence type="ECO:0000259" key="4">
    <source>
        <dbReference type="PROSITE" id="PS50011"/>
    </source>
</evidence>
<organism evidence="5 6">
    <name type="scientific">Leucocoprinus leucothites</name>
    <dbReference type="NCBI Taxonomy" id="201217"/>
    <lineage>
        <taxon>Eukaryota</taxon>
        <taxon>Fungi</taxon>
        <taxon>Dikarya</taxon>
        <taxon>Basidiomycota</taxon>
        <taxon>Agaricomycotina</taxon>
        <taxon>Agaricomycetes</taxon>
        <taxon>Agaricomycetidae</taxon>
        <taxon>Agaricales</taxon>
        <taxon>Agaricineae</taxon>
        <taxon>Agaricaceae</taxon>
        <taxon>Leucocoprinus</taxon>
    </lineage>
</organism>
<dbReference type="InterPro" id="IPR011009">
    <property type="entry name" value="Kinase-like_dom_sf"/>
</dbReference>
<dbReference type="Pfam" id="PF20147">
    <property type="entry name" value="Crinkler"/>
    <property type="match status" value="1"/>
</dbReference>
<dbReference type="SUPFAM" id="SSF56112">
    <property type="entry name" value="Protein kinase-like (PK-like)"/>
    <property type="match status" value="1"/>
</dbReference>
<keyword evidence="3" id="KW-0964">Secreted</keyword>
<proteinExistence type="predicted"/>
<dbReference type="AlphaFoldDB" id="A0A8H5CQK4"/>
<dbReference type="GO" id="GO:0043657">
    <property type="term" value="C:host cell"/>
    <property type="evidence" value="ECO:0007669"/>
    <property type="project" value="UniProtKB-SubCell"/>
</dbReference>
<keyword evidence="6" id="KW-1185">Reference proteome</keyword>
<protein>
    <recommendedName>
        <fullName evidence="4">Protein kinase domain-containing protein</fullName>
    </recommendedName>
</protein>
<evidence type="ECO:0000256" key="2">
    <source>
        <dbReference type="ARBA" id="ARBA00004613"/>
    </source>
</evidence>
<dbReference type="GO" id="GO:0005576">
    <property type="term" value="C:extracellular region"/>
    <property type="evidence" value="ECO:0007669"/>
    <property type="project" value="UniProtKB-SubCell"/>
</dbReference>
<name>A0A8H5CQK4_9AGAR</name>
<dbReference type="EMBL" id="JAACJO010000043">
    <property type="protein sequence ID" value="KAF5345594.1"/>
    <property type="molecule type" value="Genomic_DNA"/>
</dbReference>
<evidence type="ECO:0000313" key="6">
    <source>
        <dbReference type="Proteomes" id="UP000559027"/>
    </source>
</evidence>
<reference evidence="5 6" key="1">
    <citation type="journal article" date="2020" name="ISME J.">
        <title>Uncovering the hidden diversity of litter-decomposition mechanisms in mushroom-forming fungi.</title>
        <authorList>
            <person name="Floudas D."/>
            <person name="Bentzer J."/>
            <person name="Ahren D."/>
            <person name="Johansson T."/>
            <person name="Persson P."/>
            <person name="Tunlid A."/>
        </authorList>
    </citation>
    <scope>NUCLEOTIDE SEQUENCE [LARGE SCALE GENOMIC DNA]</scope>
    <source>
        <strain evidence="5 6">CBS 146.42</strain>
    </source>
</reference>
<comment type="subcellular location">
    <subcellularLocation>
        <location evidence="1">Host cell</location>
    </subcellularLocation>
    <subcellularLocation>
        <location evidence="2">Secreted</location>
    </subcellularLocation>
</comment>
<evidence type="ECO:0000256" key="1">
    <source>
        <dbReference type="ARBA" id="ARBA00004340"/>
    </source>
</evidence>
<dbReference type="GO" id="GO:0005524">
    <property type="term" value="F:ATP binding"/>
    <property type="evidence" value="ECO:0007669"/>
    <property type="project" value="InterPro"/>
</dbReference>
<dbReference type="Proteomes" id="UP000559027">
    <property type="component" value="Unassembled WGS sequence"/>
</dbReference>
<dbReference type="GO" id="GO:0004672">
    <property type="term" value="F:protein kinase activity"/>
    <property type="evidence" value="ECO:0007669"/>
    <property type="project" value="InterPro"/>
</dbReference>
<accession>A0A8H5CQK4</accession>
<dbReference type="OrthoDB" id="4062651at2759"/>
<dbReference type="PROSITE" id="PS50011">
    <property type="entry name" value="PROTEIN_KINASE_DOM"/>
    <property type="match status" value="1"/>
</dbReference>
<gene>
    <name evidence="5" type="ORF">D9756_011049</name>
</gene>
<dbReference type="InterPro" id="IPR000719">
    <property type="entry name" value="Prot_kinase_dom"/>
</dbReference>
<dbReference type="InterPro" id="IPR045379">
    <property type="entry name" value="Crinkler_N"/>
</dbReference>
<feature type="domain" description="Protein kinase" evidence="4">
    <location>
        <begin position="323"/>
        <end position="585"/>
    </location>
</feature>
<evidence type="ECO:0000313" key="5">
    <source>
        <dbReference type="EMBL" id="KAF5345594.1"/>
    </source>
</evidence>
<comment type="caution">
    <text evidence="5">The sequence shown here is derived from an EMBL/GenBank/DDBJ whole genome shotgun (WGS) entry which is preliminary data.</text>
</comment>
<sequence>MATKFYCLFIDHDNNPVGSLFLVKANDIASLKKDIKEQCPNHLKGVDAHHLTVWRCDSPKMPSEADDNELHELINTINFNKREVLSLSSGKGRWILNSPKSSCYSGKFPRKHEEEEEVPSQIKLLKTALYKIIAPSSLTRDDEEDVPPQLKLLKTTINNIMAPASPTLPKAFEEISGPGRAIGCNRPLELYTIPLVLLHEPFAIFKTSEAAPLKQVIDCFNQLAHAACSWHPPEALAFQRRLGIEFLLDEYLGLGIDEPKMMSTRFTTERNLSTTMPIIISERKKDAGDAFNQAVLHYGKFLIKAFDHPHRYYNYNTRFPCILLVDMDLFLGFYGAVWDGTRVRVEPLTKPNAFVDAVKNIQTHYKSIETKVNVNPTQSDHFNRVNKARSYPFVTFYKDKDNGLEIDFTYIARLHDAKLLFYSTVKEPNSGDCFVKFTQQYSEAAHSYLASRGWAPSLRQCVRLTRNWIIVFMDVSNYRVVYGLDLTNAEKEKLQREVEKMTRSLHEGGFVHGDIRDLNLTVDPDSLSSDEVKVHLVDFDWAGRIGEATYRIGLNCESVRRPAGVGDGKLITEEHGIEMVSYLTF</sequence>
<evidence type="ECO:0000256" key="3">
    <source>
        <dbReference type="ARBA" id="ARBA00022525"/>
    </source>
</evidence>